<proteinExistence type="predicted"/>
<feature type="region of interest" description="Disordered" evidence="1">
    <location>
        <begin position="1"/>
        <end position="24"/>
    </location>
</feature>
<dbReference type="Proteomes" id="UP000823775">
    <property type="component" value="Unassembled WGS sequence"/>
</dbReference>
<keyword evidence="3" id="KW-1185">Reference proteome</keyword>
<feature type="compositionally biased region" description="Acidic residues" evidence="1">
    <location>
        <begin position="72"/>
        <end position="83"/>
    </location>
</feature>
<gene>
    <name evidence="2" type="ORF">HAX54_030313</name>
</gene>
<protein>
    <submittedName>
        <fullName evidence="2">Uncharacterized protein</fullName>
    </submittedName>
</protein>
<feature type="region of interest" description="Disordered" evidence="1">
    <location>
        <begin position="37"/>
        <end position="83"/>
    </location>
</feature>
<evidence type="ECO:0000256" key="1">
    <source>
        <dbReference type="SAM" id="MobiDB-lite"/>
    </source>
</evidence>
<evidence type="ECO:0000313" key="3">
    <source>
        <dbReference type="Proteomes" id="UP000823775"/>
    </source>
</evidence>
<organism evidence="2 3">
    <name type="scientific">Datura stramonium</name>
    <name type="common">Jimsonweed</name>
    <name type="synonym">Common thornapple</name>
    <dbReference type="NCBI Taxonomy" id="4076"/>
    <lineage>
        <taxon>Eukaryota</taxon>
        <taxon>Viridiplantae</taxon>
        <taxon>Streptophyta</taxon>
        <taxon>Embryophyta</taxon>
        <taxon>Tracheophyta</taxon>
        <taxon>Spermatophyta</taxon>
        <taxon>Magnoliopsida</taxon>
        <taxon>eudicotyledons</taxon>
        <taxon>Gunneridae</taxon>
        <taxon>Pentapetalae</taxon>
        <taxon>asterids</taxon>
        <taxon>lamiids</taxon>
        <taxon>Solanales</taxon>
        <taxon>Solanaceae</taxon>
        <taxon>Solanoideae</taxon>
        <taxon>Datureae</taxon>
        <taxon>Datura</taxon>
    </lineage>
</organism>
<reference evidence="2 3" key="1">
    <citation type="journal article" date="2021" name="BMC Genomics">
        <title>Datura genome reveals duplications of psychoactive alkaloid biosynthetic genes and high mutation rate following tissue culture.</title>
        <authorList>
            <person name="Rajewski A."/>
            <person name="Carter-House D."/>
            <person name="Stajich J."/>
            <person name="Litt A."/>
        </authorList>
    </citation>
    <scope>NUCLEOTIDE SEQUENCE [LARGE SCALE GENOMIC DNA]</scope>
    <source>
        <strain evidence="2">AR-01</strain>
    </source>
</reference>
<name>A0ABS8V7I4_DATST</name>
<accession>A0ABS8V7I4</accession>
<feature type="compositionally biased region" description="Polar residues" evidence="1">
    <location>
        <begin position="41"/>
        <end position="63"/>
    </location>
</feature>
<sequence length="83" mass="9257">MGSTFKTNKHAYNPPGAFARGRGTSLKAMESIRVRVEQRTPIGQSKNFNPSTSYQNDPVQNNIPIPPRMDQTEDDVPLTPEVE</sequence>
<evidence type="ECO:0000313" key="2">
    <source>
        <dbReference type="EMBL" id="MCD9643136.1"/>
    </source>
</evidence>
<comment type="caution">
    <text evidence="2">The sequence shown here is derived from an EMBL/GenBank/DDBJ whole genome shotgun (WGS) entry which is preliminary data.</text>
</comment>
<dbReference type="EMBL" id="JACEIK010003790">
    <property type="protein sequence ID" value="MCD9643136.1"/>
    <property type="molecule type" value="Genomic_DNA"/>
</dbReference>
<feature type="non-terminal residue" evidence="2">
    <location>
        <position position="83"/>
    </location>
</feature>